<dbReference type="InterPro" id="IPR000873">
    <property type="entry name" value="AMP-dep_synth/lig_dom"/>
</dbReference>
<gene>
    <name evidence="3" type="ORF">SAMN05444959_108135</name>
</gene>
<dbReference type="GO" id="GO:0016878">
    <property type="term" value="F:acid-thiol ligase activity"/>
    <property type="evidence" value="ECO:0007669"/>
    <property type="project" value="UniProtKB-ARBA"/>
</dbReference>
<dbReference type="AlphaFoldDB" id="A0A239PXQ1"/>
<dbReference type="Proteomes" id="UP000198307">
    <property type="component" value="Unassembled WGS sequence"/>
</dbReference>
<dbReference type="PANTHER" id="PTHR43767:SF1">
    <property type="entry name" value="NONRIBOSOMAL PEPTIDE SYNTHASE PES1 (EUROFUNG)-RELATED"/>
    <property type="match status" value="1"/>
</dbReference>
<feature type="domain" description="AMP-dependent synthetase/ligase" evidence="1">
    <location>
        <begin position="18"/>
        <end position="371"/>
    </location>
</feature>
<dbReference type="InterPro" id="IPR050237">
    <property type="entry name" value="ATP-dep_AMP-bd_enzyme"/>
</dbReference>
<dbReference type="Gene3D" id="3.30.300.30">
    <property type="match status" value="1"/>
</dbReference>
<keyword evidence="4" id="KW-1185">Reference proteome</keyword>
<evidence type="ECO:0000259" key="2">
    <source>
        <dbReference type="Pfam" id="PF13193"/>
    </source>
</evidence>
<dbReference type="PROSITE" id="PS00455">
    <property type="entry name" value="AMP_BINDING"/>
    <property type="match status" value="1"/>
</dbReference>
<dbReference type="Pfam" id="PF13193">
    <property type="entry name" value="AMP-binding_C"/>
    <property type="match status" value="1"/>
</dbReference>
<dbReference type="PANTHER" id="PTHR43767">
    <property type="entry name" value="LONG-CHAIN-FATTY-ACID--COA LIGASE"/>
    <property type="match status" value="1"/>
</dbReference>
<organism evidence="3 4">
    <name type="scientific">Paracoccus seriniphilus</name>
    <dbReference type="NCBI Taxonomy" id="184748"/>
    <lineage>
        <taxon>Bacteria</taxon>
        <taxon>Pseudomonadati</taxon>
        <taxon>Pseudomonadota</taxon>
        <taxon>Alphaproteobacteria</taxon>
        <taxon>Rhodobacterales</taxon>
        <taxon>Paracoccaceae</taxon>
        <taxon>Paracoccus</taxon>
    </lineage>
</organism>
<protein>
    <submittedName>
        <fullName evidence="3">Amino acid adenylation domain-containing protein</fullName>
    </submittedName>
</protein>
<dbReference type="InterPro" id="IPR042099">
    <property type="entry name" value="ANL_N_sf"/>
</dbReference>
<dbReference type="InterPro" id="IPR045851">
    <property type="entry name" value="AMP-bd_C_sf"/>
</dbReference>
<dbReference type="InterPro" id="IPR020459">
    <property type="entry name" value="AMP-binding"/>
</dbReference>
<evidence type="ECO:0000313" key="3">
    <source>
        <dbReference type="EMBL" id="SNT74726.1"/>
    </source>
</evidence>
<dbReference type="Gene3D" id="3.40.50.12780">
    <property type="entry name" value="N-terminal domain of ligase-like"/>
    <property type="match status" value="1"/>
</dbReference>
<dbReference type="InterPro" id="IPR025110">
    <property type="entry name" value="AMP-bd_C"/>
</dbReference>
<evidence type="ECO:0000259" key="1">
    <source>
        <dbReference type="Pfam" id="PF00501"/>
    </source>
</evidence>
<sequence length="525" mass="56773">MSDAGEKSMWRLLADNLPERGDKTALIDAKRDVTYALAADEANRVAAWLQARGIAAGDRVIVHLRKGIDEVAAMFGVWKIGAVVVNVNHQWTAAQLGYVAEDCRARAAILGASVLKSLTSQPLPASVTDLLVQGRASAIPGNATLWSDLPASSADEAMPDPGDLAMIIYTSGSTGKPKGVMLSHRNIRVGADSVAEYLGLGEDDRLLSVLPYSFDAGLNQLTSAFLLGATVVHQPVSMPSEVVRMARDHHVTTIAGVPPLWNQVVRYLDDADIRLPDLRRVTNTGGKIPPNILELMPKVFPDTDIVLMYGLTEAFRSTYLPPDRFAQKMGSIGRGIPNAQIFVVKHGEGIAGPGEQGELVHAGPLVSLGYWERPEMTAEKIRICPELRDQLGDAPVVYSGDLVRLDEDGDMWFVSRMDDMIKTLGFRLSPTEVEDLLSQSGLVGDVVAYGVDDDDHGQVVHVAATMIGTADVDALMSHARRSMAHYMVPRHIHHWSGAMPRTASGKLDRPTIIAAAKAAFDKDMQ</sequence>
<feature type="domain" description="AMP-binding enzyme C-terminal" evidence="2">
    <location>
        <begin position="432"/>
        <end position="506"/>
    </location>
</feature>
<dbReference type="InterPro" id="IPR020845">
    <property type="entry name" value="AMP-binding_CS"/>
</dbReference>
<proteinExistence type="predicted"/>
<accession>A0A239PXQ1</accession>
<evidence type="ECO:0000313" key="4">
    <source>
        <dbReference type="Proteomes" id="UP000198307"/>
    </source>
</evidence>
<dbReference type="Pfam" id="PF00501">
    <property type="entry name" value="AMP-binding"/>
    <property type="match status" value="1"/>
</dbReference>
<dbReference type="SUPFAM" id="SSF56801">
    <property type="entry name" value="Acetyl-CoA synthetase-like"/>
    <property type="match status" value="1"/>
</dbReference>
<dbReference type="OrthoDB" id="9803968at2"/>
<dbReference type="RefSeq" id="WP_089344726.1">
    <property type="nucleotide sequence ID" value="NZ_CP067129.1"/>
</dbReference>
<dbReference type="PRINTS" id="PR00154">
    <property type="entry name" value="AMPBINDING"/>
</dbReference>
<reference evidence="3 4" key="1">
    <citation type="submission" date="2017-07" db="EMBL/GenBank/DDBJ databases">
        <authorList>
            <person name="Sun Z.S."/>
            <person name="Albrecht U."/>
            <person name="Echele G."/>
            <person name="Lee C.C."/>
        </authorList>
    </citation>
    <scope>NUCLEOTIDE SEQUENCE [LARGE SCALE GENOMIC DNA]</scope>
    <source>
        <strain evidence="3 4">DSM 14827</strain>
    </source>
</reference>
<dbReference type="EMBL" id="FZQB01000008">
    <property type="protein sequence ID" value="SNT74726.1"/>
    <property type="molecule type" value="Genomic_DNA"/>
</dbReference>
<name>A0A239PXQ1_9RHOB</name>